<feature type="region of interest" description="Disordered" evidence="5">
    <location>
        <begin position="380"/>
        <end position="405"/>
    </location>
</feature>
<dbReference type="GO" id="GO:0005737">
    <property type="term" value="C:cytoplasm"/>
    <property type="evidence" value="ECO:0007669"/>
    <property type="project" value="TreeGrafter"/>
</dbReference>
<reference evidence="6" key="1">
    <citation type="journal article" date="2023" name="Mol. Phylogenet. Evol.">
        <title>Genome-scale phylogeny and comparative genomics of the fungal order Sordariales.</title>
        <authorList>
            <person name="Hensen N."/>
            <person name="Bonometti L."/>
            <person name="Westerberg I."/>
            <person name="Brannstrom I.O."/>
            <person name="Guillou S."/>
            <person name="Cros-Aarteil S."/>
            <person name="Calhoun S."/>
            <person name="Haridas S."/>
            <person name="Kuo A."/>
            <person name="Mondo S."/>
            <person name="Pangilinan J."/>
            <person name="Riley R."/>
            <person name="LaButti K."/>
            <person name="Andreopoulos B."/>
            <person name="Lipzen A."/>
            <person name="Chen C."/>
            <person name="Yan M."/>
            <person name="Daum C."/>
            <person name="Ng V."/>
            <person name="Clum A."/>
            <person name="Steindorff A."/>
            <person name="Ohm R.A."/>
            <person name="Martin F."/>
            <person name="Silar P."/>
            <person name="Natvig D.O."/>
            <person name="Lalanne C."/>
            <person name="Gautier V."/>
            <person name="Ament-Velasquez S.L."/>
            <person name="Kruys A."/>
            <person name="Hutchinson M.I."/>
            <person name="Powell A.J."/>
            <person name="Barry K."/>
            <person name="Miller A.N."/>
            <person name="Grigoriev I.V."/>
            <person name="Debuchy R."/>
            <person name="Gladieux P."/>
            <person name="Hiltunen Thoren M."/>
            <person name="Johannesson H."/>
        </authorList>
    </citation>
    <scope>NUCLEOTIDE SEQUENCE</scope>
    <source>
        <strain evidence="6">CBS 626.80</strain>
    </source>
</reference>
<gene>
    <name evidence="6" type="ORF">QBC32DRAFT_381847</name>
</gene>
<sequence>MSPCEPLPTSAAASKQQASSPGSESESDSSSHFPGIDHIQSLLTKYDITTNGFLPEGPPLEVLPDEYYAPWENLIRRLPALLDVGAFRAEVDDRLAVLEADRLGTWKEEEWRRAYVVLCFFAHGYIWGGARPSEVLPPQIAVPLVAVSSHLDLPPIATYASLNLWNFRCVPESSPSTTSCSLSTDLSLPPSPPLTPAFSSTSQPTTNKFKFDPTNLSNLRTLHTFTNTPSESWFYLVSVAMEAQGAYIIPTMLYALQAIGLGSSDPDWKDTTTKALRELVKCVEAVGELLERMYEGCEPMVFYHQIRPFLAGSKGMGGVGLPRGVFYDLGAAMGEGHVGEEEVQGQRRKGKWMAYRGGSNGQSSLIQFWDLVLGVEHVSAGNSSPHSSSSTSSSSTTAEKGEQQNMKPFHEEVREYMPLKHRQFLALVSKMGLGKGGIRKAVMEMVETATDHEGRDLNQKEVELQKAFQDATRALANFRNKHLQIVARYIVIPSRQAVPEEYKKKWKSGSGSGDEETGGKDGEEVVNLASVSSGLQQGHGREGGKEDEEKKDGGHVHGPGPGPELMGTGGTALLPFLKQTRDETLKAGEVGR</sequence>
<keyword evidence="2 4" id="KW-0479">Metal-binding</keyword>
<dbReference type="InterPro" id="IPR000898">
    <property type="entry name" value="Indolamine_dOase"/>
</dbReference>
<feature type="binding site" description="proximal binding residue" evidence="4">
    <location>
        <position position="482"/>
    </location>
    <ligand>
        <name>heme b</name>
        <dbReference type="ChEBI" id="CHEBI:60344"/>
    </ligand>
    <ligandPart>
        <name>Fe</name>
        <dbReference type="ChEBI" id="CHEBI:18248"/>
    </ligandPart>
</feature>
<feature type="region of interest" description="Disordered" evidence="5">
    <location>
        <begin position="500"/>
        <end position="592"/>
    </location>
</feature>
<protein>
    <submittedName>
        <fullName evidence="6">Indoleamine 2,3-dioxygenase</fullName>
    </submittedName>
</protein>
<comment type="similarity">
    <text evidence="1">Belongs to the indoleamine 2,3-dioxygenase family.</text>
</comment>
<dbReference type="Proteomes" id="UP001303222">
    <property type="component" value="Unassembled WGS sequence"/>
</dbReference>
<evidence type="ECO:0000256" key="2">
    <source>
        <dbReference type="ARBA" id="ARBA00022723"/>
    </source>
</evidence>
<dbReference type="Pfam" id="PF01231">
    <property type="entry name" value="IDO"/>
    <property type="match status" value="1"/>
</dbReference>
<feature type="compositionally biased region" description="Basic and acidic residues" evidence="5">
    <location>
        <begin position="539"/>
        <end position="555"/>
    </location>
</feature>
<organism evidence="6 7">
    <name type="scientific">Pseudoneurospora amorphoporcata</name>
    <dbReference type="NCBI Taxonomy" id="241081"/>
    <lineage>
        <taxon>Eukaryota</taxon>
        <taxon>Fungi</taxon>
        <taxon>Dikarya</taxon>
        <taxon>Ascomycota</taxon>
        <taxon>Pezizomycotina</taxon>
        <taxon>Sordariomycetes</taxon>
        <taxon>Sordariomycetidae</taxon>
        <taxon>Sordariales</taxon>
        <taxon>Sordariaceae</taxon>
        <taxon>Pseudoneurospora</taxon>
    </lineage>
</organism>
<feature type="compositionally biased region" description="Low complexity" evidence="5">
    <location>
        <begin position="383"/>
        <end position="397"/>
    </location>
</feature>
<evidence type="ECO:0000256" key="4">
    <source>
        <dbReference type="PIRSR" id="PIRSR600898-1"/>
    </source>
</evidence>
<name>A0AAN6NLQ3_9PEZI</name>
<reference evidence="6" key="2">
    <citation type="submission" date="2023-06" db="EMBL/GenBank/DDBJ databases">
        <authorList>
            <consortium name="Lawrence Berkeley National Laboratory"/>
            <person name="Mondo S.J."/>
            <person name="Hensen N."/>
            <person name="Bonometti L."/>
            <person name="Westerberg I."/>
            <person name="Brannstrom I.O."/>
            <person name="Guillou S."/>
            <person name="Cros-Aarteil S."/>
            <person name="Calhoun S."/>
            <person name="Haridas S."/>
            <person name="Kuo A."/>
            <person name="Pangilinan J."/>
            <person name="Riley R."/>
            <person name="Labutti K."/>
            <person name="Andreopoulos B."/>
            <person name="Lipzen A."/>
            <person name="Chen C."/>
            <person name="Yanf M."/>
            <person name="Daum C."/>
            <person name="Ng V."/>
            <person name="Clum A."/>
            <person name="Steindorff A."/>
            <person name="Ohm R."/>
            <person name="Martin F."/>
            <person name="Silar P."/>
            <person name="Natvig D."/>
            <person name="Lalanne C."/>
            <person name="Gautier V."/>
            <person name="Ament-Velasquez S.L."/>
            <person name="Kruys A."/>
            <person name="Hutchinson M.I."/>
            <person name="Powell A.J."/>
            <person name="Barry K."/>
            <person name="Miller A.N."/>
            <person name="Grigoriev I.V."/>
            <person name="Debuchy R."/>
            <person name="Gladieux P."/>
            <person name="Thoren M.H."/>
            <person name="Johannesson H."/>
        </authorList>
    </citation>
    <scope>NUCLEOTIDE SEQUENCE</scope>
    <source>
        <strain evidence="6">CBS 626.80</strain>
    </source>
</reference>
<dbReference type="PANTHER" id="PTHR28657:SF10">
    <property type="entry name" value="INDOLEAMINE 2,3-DIOXYGENASE"/>
    <property type="match status" value="1"/>
</dbReference>
<keyword evidence="7" id="KW-1185">Reference proteome</keyword>
<dbReference type="EMBL" id="MU859279">
    <property type="protein sequence ID" value="KAK3948187.1"/>
    <property type="molecule type" value="Genomic_DNA"/>
</dbReference>
<dbReference type="InterPro" id="IPR037217">
    <property type="entry name" value="Trp/Indoleamine_2_3_dOase-like"/>
</dbReference>
<keyword evidence="4" id="KW-0349">Heme</keyword>
<dbReference type="GO" id="GO:0033754">
    <property type="term" value="F:indoleamine 2,3-dioxygenase activity"/>
    <property type="evidence" value="ECO:0007669"/>
    <property type="project" value="TreeGrafter"/>
</dbReference>
<feature type="region of interest" description="Disordered" evidence="5">
    <location>
        <begin position="1"/>
        <end position="32"/>
    </location>
</feature>
<feature type="compositionally biased region" description="Low complexity" evidence="5">
    <location>
        <begin position="10"/>
        <end position="31"/>
    </location>
</feature>
<dbReference type="GO" id="GO:0019441">
    <property type="term" value="P:L-tryptophan catabolic process to kynurenine"/>
    <property type="evidence" value="ECO:0007669"/>
    <property type="project" value="InterPro"/>
</dbReference>
<evidence type="ECO:0000256" key="5">
    <source>
        <dbReference type="SAM" id="MobiDB-lite"/>
    </source>
</evidence>
<dbReference type="PANTHER" id="PTHR28657">
    <property type="entry name" value="INDOLEAMINE 2,3-DIOXYGENASE"/>
    <property type="match status" value="1"/>
</dbReference>
<proteinExistence type="inferred from homology"/>
<dbReference type="PROSITE" id="PS00876">
    <property type="entry name" value="IDO_1"/>
    <property type="match status" value="1"/>
</dbReference>
<accession>A0AAN6NLQ3</accession>
<evidence type="ECO:0000256" key="1">
    <source>
        <dbReference type="ARBA" id="ARBA00007119"/>
    </source>
</evidence>
<keyword evidence="3 4" id="KW-0408">Iron</keyword>
<evidence type="ECO:0000313" key="7">
    <source>
        <dbReference type="Proteomes" id="UP001303222"/>
    </source>
</evidence>
<evidence type="ECO:0000313" key="6">
    <source>
        <dbReference type="EMBL" id="KAK3948187.1"/>
    </source>
</evidence>
<dbReference type="GO" id="GO:0020037">
    <property type="term" value="F:heme binding"/>
    <property type="evidence" value="ECO:0007669"/>
    <property type="project" value="InterPro"/>
</dbReference>
<dbReference type="SUPFAM" id="SSF140959">
    <property type="entry name" value="Indolic compounds 2,3-dioxygenase-like"/>
    <property type="match status" value="1"/>
</dbReference>
<dbReference type="AlphaFoldDB" id="A0AAN6NLQ3"/>
<dbReference type="GO" id="GO:0046872">
    <property type="term" value="F:metal ion binding"/>
    <property type="evidence" value="ECO:0007669"/>
    <property type="project" value="UniProtKB-KW"/>
</dbReference>
<evidence type="ECO:0000256" key="3">
    <source>
        <dbReference type="ARBA" id="ARBA00023004"/>
    </source>
</evidence>
<dbReference type="Gene3D" id="1.20.58.480">
    <property type="match status" value="1"/>
</dbReference>
<dbReference type="GO" id="GO:0034354">
    <property type="term" value="P:'de novo' NAD+ biosynthetic process from L-tryptophan"/>
    <property type="evidence" value="ECO:0007669"/>
    <property type="project" value="TreeGrafter"/>
</dbReference>
<comment type="caution">
    <text evidence="6">The sequence shown here is derived from an EMBL/GenBank/DDBJ whole genome shotgun (WGS) entry which is preliminary data.</text>
</comment>
<feature type="compositionally biased region" description="Basic and acidic residues" evidence="5">
    <location>
        <begin position="579"/>
        <end position="592"/>
    </location>
</feature>